<keyword evidence="5" id="KW-1185">Reference proteome</keyword>
<dbReference type="InterPro" id="IPR043472">
    <property type="entry name" value="Macro_dom-like"/>
</dbReference>
<name>A0A5R9DT00_9LACT</name>
<dbReference type="AlphaFoldDB" id="A0A5R9DT00"/>
<evidence type="ECO:0000313" key="3">
    <source>
        <dbReference type="EMBL" id="TLQ39810.1"/>
    </source>
</evidence>
<proteinExistence type="predicted"/>
<dbReference type="SUPFAM" id="SSF52949">
    <property type="entry name" value="Macro domain-like"/>
    <property type="match status" value="1"/>
</dbReference>
<dbReference type="Proteomes" id="UP000823401">
    <property type="component" value="Unassembled WGS sequence"/>
</dbReference>
<dbReference type="RefSeq" id="WP_138405278.1">
    <property type="nucleotide sequence ID" value="NZ_JACCEL010000001.1"/>
</dbReference>
<dbReference type="PANTHER" id="PTHR11106">
    <property type="entry name" value="GANGLIOSIDE INDUCED DIFFERENTIATION ASSOCIATED PROTEIN 2-RELATED"/>
    <property type="match status" value="1"/>
</dbReference>
<feature type="domain" description="Macro" evidence="1">
    <location>
        <begin position="1"/>
        <end position="169"/>
    </location>
</feature>
<protein>
    <submittedName>
        <fullName evidence="3">O-acetyl-ADP-ribose deacetylase</fullName>
    </submittedName>
</protein>
<dbReference type="CDD" id="cd02908">
    <property type="entry name" value="Macro_OAADPr_deacetylase"/>
    <property type="match status" value="1"/>
</dbReference>
<evidence type="ECO:0000259" key="1">
    <source>
        <dbReference type="PROSITE" id="PS51154"/>
    </source>
</evidence>
<dbReference type="NCBIfam" id="NF001664">
    <property type="entry name" value="PRK00431.1-6"/>
    <property type="match status" value="1"/>
</dbReference>
<dbReference type="EMBL" id="VBSP01000047">
    <property type="protein sequence ID" value="TLQ39810.1"/>
    <property type="molecule type" value="Genomic_DNA"/>
</dbReference>
<dbReference type="Proteomes" id="UP000306420">
    <property type="component" value="Unassembled WGS sequence"/>
</dbReference>
<gene>
    <name evidence="3" type="ORF">FEZ33_10170</name>
    <name evidence="2" type="ORF">HYQ42_00655</name>
</gene>
<dbReference type="Gene3D" id="3.40.220.10">
    <property type="entry name" value="Leucine Aminopeptidase, subunit E, domain 1"/>
    <property type="match status" value="1"/>
</dbReference>
<comment type="caution">
    <text evidence="3">The sequence shown here is derived from an EMBL/GenBank/DDBJ whole genome shotgun (WGS) entry which is preliminary data.</text>
</comment>
<evidence type="ECO:0000313" key="4">
    <source>
        <dbReference type="Proteomes" id="UP000306420"/>
    </source>
</evidence>
<accession>A0A5R9DT00</accession>
<dbReference type="Pfam" id="PF01661">
    <property type="entry name" value="Macro"/>
    <property type="match status" value="1"/>
</dbReference>
<sequence length="169" mass="18181">MIETMLGDITQVDQVDAIVNAANHSLLGGGGVDGAIHRAAGPKLLEETRTLGGCQTGEAKISQAYHLPVEHIIHTVGPVWNGGYSNEADLLESCYRQSLLLAMEHGIRKVAFPSISTGVYHFPVNLAAEIAISTVKDVMNEHPDAFDLIIWVLFDSDTKKAYDGALKNA</sequence>
<dbReference type="PANTHER" id="PTHR11106:SF27">
    <property type="entry name" value="MACRO DOMAIN-CONTAINING PROTEIN"/>
    <property type="match status" value="1"/>
</dbReference>
<dbReference type="PROSITE" id="PS51154">
    <property type="entry name" value="MACRO"/>
    <property type="match status" value="1"/>
</dbReference>
<reference evidence="2 5" key="2">
    <citation type="submission" date="2020-07" db="EMBL/GenBank/DDBJ databases">
        <title>Facklamia lactis sp. nov., isolated from raw milk.</title>
        <authorList>
            <person name="Doll E.V."/>
            <person name="Huptas C."/>
            <person name="Staib L."/>
            <person name="Wenning M."/>
            <person name="Scherer S."/>
        </authorList>
    </citation>
    <scope>NUCLEOTIDE SEQUENCE [LARGE SCALE GENOMIC DNA]</scope>
    <source>
        <strain evidence="2 5">DSM 104272</strain>
    </source>
</reference>
<evidence type="ECO:0000313" key="2">
    <source>
        <dbReference type="EMBL" id="MBG9977280.1"/>
    </source>
</evidence>
<dbReference type="InterPro" id="IPR002589">
    <property type="entry name" value="Macro_dom"/>
</dbReference>
<evidence type="ECO:0000313" key="5">
    <source>
        <dbReference type="Proteomes" id="UP000823401"/>
    </source>
</evidence>
<dbReference type="OrthoDB" id="6194521at2"/>
<organism evidence="3 4">
    <name type="scientific">Ruoffia tabacinasalis</name>
    <dbReference type="NCBI Taxonomy" id="87458"/>
    <lineage>
        <taxon>Bacteria</taxon>
        <taxon>Bacillati</taxon>
        <taxon>Bacillota</taxon>
        <taxon>Bacilli</taxon>
        <taxon>Lactobacillales</taxon>
        <taxon>Aerococcaceae</taxon>
        <taxon>Ruoffia</taxon>
    </lineage>
</organism>
<reference evidence="3 4" key="1">
    <citation type="submission" date="2019-05" db="EMBL/GenBank/DDBJ databases">
        <title>The metagenome of a microbial culture collection derived from dairy environment covers the genomic content of the human microbiome.</title>
        <authorList>
            <person name="Roder T."/>
            <person name="Wuthrich D."/>
            <person name="Sattari Z."/>
            <person name="Von Ah U."/>
            <person name="Bar C."/>
            <person name="Ronchi F."/>
            <person name="Macpherson A.J."/>
            <person name="Ganal-Vonarburg S.C."/>
            <person name="Bruggmann R."/>
            <person name="Vergeres G."/>
        </authorList>
    </citation>
    <scope>NUCLEOTIDE SEQUENCE [LARGE SCALE GENOMIC DNA]</scope>
    <source>
        <strain evidence="3 4">FAM 24227</strain>
    </source>
</reference>
<dbReference type="SMART" id="SM00506">
    <property type="entry name" value="A1pp"/>
    <property type="match status" value="1"/>
</dbReference>
<dbReference type="EMBL" id="JACCEL010000001">
    <property type="protein sequence ID" value="MBG9977280.1"/>
    <property type="molecule type" value="Genomic_DNA"/>
</dbReference>